<evidence type="ECO:0000256" key="3">
    <source>
        <dbReference type="ARBA" id="ARBA00023004"/>
    </source>
</evidence>
<dbReference type="GO" id="GO:0016020">
    <property type="term" value="C:membrane"/>
    <property type="evidence" value="ECO:0007669"/>
    <property type="project" value="InterPro"/>
</dbReference>
<accession>A0A382H0N7</accession>
<dbReference type="PANTHER" id="PTHR43034">
    <property type="entry name" value="ION-TRANSLOCATING OXIDOREDUCTASE COMPLEX SUBUNIT C"/>
    <property type="match status" value="1"/>
</dbReference>
<reference evidence="7" key="1">
    <citation type="submission" date="2018-05" db="EMBL/GenBank/DDBJ databases">
        <authorList>
            <person name="Lanie J.A."/>
            <person name="Ng W.-L."/>
            <person name="Kazmierczak K.M."/>
            <person name="Andrzejewski T.M."/>
            <person name="Davidsen T.M."/>
            <person name="Wayne K.J."/>
            <person name="Tettelin H."/>
            <person name="Glass J.I."/>
            <person name="Rusch D."/>
            <person name="Podicherti R."/>
            <person name="Tsui H.-C.T."/>
            <person name="Winkler M.E."/>
        </authorList>
    </citation>
    <scope>NUCLEOTIDE SEQUENCE</scope>
</reference>
<name>A0A382H0N7_9ZZZZ</name>
<dbReference type="NCBIfam" id="TIGR01945">
    <property type="entry name" value="rnfC"/>
    <property type="match status" value="1"/>
</dbReference>
<keyword evidence="2" id="KW-0479">Metal-binding</keyword>
<evidence type="ECO:0000256" key="5">
    <source>
        <dbReference type="SAM" id="Coils"/>
    </source>
</evidence>
<dbReference type="Gene3D" id="3.30.70.20">
    <property type="match status" value="1"/>
</dbReference>
<dbReference type="SUPFAM" id="SSF46548">
    <property type="entry name" value="alpha-helical ferredoxin"/>
    <property type="match status" value="1"/>
</dbReference>
<feature type="non-terminal residue" evidence="7">
    <location>
        <position position="1"/>
    </location>
</feature>
<keyword evidence="1" id="KW-0004">4Fe-4S</keyword>
<keyword evidence="4" id="KW-0411">Iron-sulfur</keyword>
<feature type="domain" description="4Fe-4S ferredoxin-type" evidence="6">
    <location>
        <begin position="131"/>
        <end position="160"/>
    </location>
</feature>
<dbReference type="SUPFAM" id="SSF142019">
    <property type="entry name" value="Nqo1 FMN-binding domain-like"/>
    <property type="match status" value="1"/>
</dbReference>
<dbReference type="Pfam" id="PF12838">
    <property type="entry name" value="Fer4_7"/>
    <property type="match status" value="1"/>
</dbReference>
<dbReference type="InterPro" id="IPR017896">
    <property type="entry name" value="4Fe4S_Fe-S-bd"/>
</dbReference>
<dbReference type="GO" id="GO:0051539">
    <property type="term" value="F:4 iron, 4 sulfur cluster binding"/>
    <property type="evidence" value="ECO:0007669"/>
    <property type="project" value="UniProtKB-KW"/>
</dbReference>
<evidence type="ECO:0000313" key="7">
    <source>
        <dbReference type="EMBL" id="SVB80858.1"/>
    </source>
</evidence>
<organism evidence="7">
    <name type="scientific">marine metagenome</name>
    <dbReference type="NCBI Taxonomy" id="408172"/>
    <lineage>
        <taxon>unclassified sequences</taxon>
        <taxon>metagenomes</taxon>
        <taxon>ecological metagenomes</taxon>
    </lineage>
</organism>
<dbReference type="InterPro" id="IPR037225">
    <property type="entry name" value="Nuo51_FMN-bd_sf"/>
</dbReference>
<evidence type="ECO:0000256" key="4">
    <source>
        <dbReference type="ARBA" id="ARBA00023014"/>
    </source>
</evidence>
<feature type="coiled-coil region" evidence="5">
    <location>
        <begin position="230"/>
        <end position="258"/>
    </location>
</feature>
<sequence>IEEIPTKYTSGAEKILVKSLLGIEIPSGKFASDVGVLCLNVGTVVAIFDAVVENRPLISRAVTVAGSAVKVPKNFQVRLGASYDYLLSFTDFEEGKHKVSVAGMMMGIELKGTNYSVTKNTNCIFVGMDEKSTPAKAKECIRCGLCNTVCPVDLLPQQLYWYSKGENIDKALEYNLLDCIECGCCSYVCPSQIPLVNYYQFSKALYRQQVNEKEQNDKARDRFEFRELRLERNKRERAEMMEAKKKALKEKMASDKAQKNIIEAAVERVSSSKSDIKEQDGN</sequence>
<evidence type="ECO:0000256" key="1">
    <source>
        <dbReference type="ARBA" id="ARBA00022485"/>
    </source>
</evidence>
<keyword evidence="3" id="KW-0408">Iron</keyword>
<dbReference type="InterPro" id="IPR010208">
    <property type="entry name" value="Ion_transpt_RnfC/RsxC"/>
</dbReference>
<dbReference type="PROSITE" id="PS51379">
    <property type="entry name" value="4FE4S_FER_2"/>
    <property type="match status" value="2"/>
</dbReference>
<dbReference type="PANTHER" id="PTHR43034:SF2">
    <property type="entry name" value="ION-TRANSLOCATING OXIDOREDUCTASE COMPLEX SUBUNIT C"/>
    <property type="match status" value="1"/>
</dbReference>
<dbReference type="AlphaFoldDB" id="A0A382H0N7"/>
<dbReference type="GO" id="GO:0009055">
    <property type="term" value="F:electron transfer activity"/>
    <property type="evidence" value="ECO:0007669"/>
    <property type="project" value="InterPro"/>
</dbReference>
<dbReference type="GO" id="GO:0046872">
    <property type="term" value="F:metal ion binding"/>
    <property type="evidence" value="ECO:0007669"/>
    <property type="project" value="UniProtKB-KW"/>
</dbReference>
<dbReference type="InterPro" id="IPR017900">
    <property type="entry name" value="4Fe4S_Fe_S_CS"/>
</dbReference>
<protein>
    <recommendedName>
        <fullName evidence="6">4Fe-4S ferredoxin-type domain-containing protein</fullName>
    </recommendedName>
</protein>
<proteinExistence type="inferred from homology"/>
<dbReference type="Pfam" id="PF01512">
    <property type="entry name" value="Complex1_51K"/>
    <property type="match status" value="1"/>
</dbReference>
<keyword evidence="5" id="KW-0175">Coiled coil</keyword>
<dbReference type="HAMAP" id="MF_00461">
    <property type="entry name" value="RsxC_RnfC"/>
    <property type="match status" value="1"/>
</dbReference>
<dbReference type="EMBL" id="UINC01058513">
    <property type="protein sequence ID" value="SVB80858.1"/>
    <property type="molecule type" value="Genomic_DNA"/>
</dbReference>
<dbReference type="PROSITE" id="PS00198">
    <property type="entry name" value="4FE4S_FER_1"/>
    <property type="match status" value="1"/>
</dbReference>
<dbReference type="InterPro" id="IPR011538">
    <property type="entry name" value="Nuo51_FMN-bd"/>
</dbReference>
<evidence type="ECO:0000256" key="2">
    <source>
        <dbReference type="ARBA" id="ARBA00022723"/>
    </source>
</evidence>
<feature type="domain" description="4Fe-4S ferredoxin-type" evidence="6">
    <location>
        <begin position="170"/>
        <end position="199"/>
    </location>
</feature>
<evidence type="ECO:0000259" key="6">
    <source>
        <dbReference type="PROSITE" id="PS51379"/>
    </source>
</evidence>
<gene>
    <name evidence="7" type="ORF">METZ01_LOCUS233712</name>
</gene>